<name>A0A7W7LPH2_9ACTN</name>
<protein>
    <submittedName>
        <fullName evidence="3">Uncharacterized protein</fullName>
    </submittedName>
</protein>
<dbReference type="EMBL" id="JACHJH010000003">
    <property type="protein sequence ID" value="MBB4893386.1"/>
    <property type="molecule type" value="Genomic_DNA"/>
</dbReference>
<dbReference type="AlphaFoldDB" id="A0A7W7LPH2"/>
<dbReference type="Proteomes" id="UP000556084">
    <property type="component" value="Unassembled WGS sequence"/>
</dbReference>
<feature type="compositionally biased region" description="Pro residues" evidence="1">
    <location>
        <begin position="258"/>
        <end position="267"/>
    </location>
</feature>
<evidence type="ECO:0000313" key="3">
    <source>
        <dbReference type="EMBL" id="MBB4893386.1"/>
    </source>
</evidence>
<proteinExistence type="predicted"/>
<keyword evidence="4" id="KW-1185">Reference proteome</keyword>
<feature type="region of interest" description="Disordered" evidence="1">
    <location>
        <begin position="233"/>
        <end position="278"/>
    </location>
</feature>
<reference evidence="3 4" key="1">
    <citation type="submission" date="2020-08" db="EMBL/GenBank/DDBJ databases">
        <title>Genomic Encyclopedia of Type Strains, Phase III (KMG-III): the genomes of soil and plant-associated and newly described type strains.</title>
        <authorList>
            <person name="Whitman W."/>
        </authorList>
    </citation>
    <scope>NUCLEOTIDE SEQUENCE [LARGE SCALE GENOMIC DNA]</scope>
    <source>
        <strain evidence="3 4">CECT 3266</strain>
    </source>
</reference>
<comment type="caution">
    <text evidence="3">The sequence shown here is derived from an EMBL/GenBank/DDBJ whole genome shotgun (WGS) entry which is preliminary data.</text>
</comment>
<organism evidence="3 4">
    <name type="scientific">Streptomyces olivoverticillatus</name>
    <dbReference type="NCBI Taxonomy" id="66427"/>
    <lineage>
        <taxon>Bacteria</taxon>
        <taxon>Bacillati</taxon>
        <taxon>Actinomycetota</taxon>
        <taxon>Actinomycetes</taxon>
        <taxon>Kitasatosporales</taxon>
        <taxon>Streptomycetaceae</taxon>
        <taxon>Streptomyces</taxon>
    </lineage>
</organism>
<keyword evidence="2" id="KW-0732">Signal</keyword>
<sequence length="278" mass="30553">MRRLVRQYVLAPGAAAVTLSGSFFAPAAHAAEAWRPGIPDCVGVEGGHDNPSLGLTNREWVLAENGRLGYDRYATCRFVIEHRSSYVNLHDKSTSDTFGACDGPKWGLELKTLGASTKSSAESHGRSVTDLITASIANGVSIALSGTRTRDESTTWSDTVGEEDNFKIDVPAGKRVYLQTAPWFRRSAGYLQMTYWRDTPGRRSRVENIDLITHTPLFKADGSLRLDHQTKWLPCPSRHSEDRPEDPPKDPPSDPPKDPPSAPPSDPPKTKTKTKTKT</sequence>
<accession>A0A7W7LPH2</accession>
<feature type="chain" id="PRO_5030779136" evidence="2">
    <location>
        <begin position="31"/>
        <end position="278"/>
    </location>
</feature>
<feature type="compositionally biased region" description="Basic and acidic residues" evidence="1">
    <location>
        <begin position="238"/>
        <end position="257"/>
    </location>
</feature>
<evidence type="ECO:0000313" key="4">
    <source>
        <dbReference type="Proteomes" id="UP000556084"/>
    </source>
</evidence>
<gene>
    <name evidence="3" type="ORF">FHS39_002417</name>
</gene>
<evidence type="ECO:0000256" key="1">
    <source>
        <dbReference type="SAM" id="MobiDB-lite"/>
    </source>
</evidence>
<feature type="signal peptide" evidence="2">
    <location>
        <begin position="1"/>
        <end position="30"/>
    </location>
</feature>
<evidence type="ECO:0000256" key="2">
    <source>
        <dbReference type="SAM" id="SignalP"/>
    </source>
</evidence>